<accession>A0A7Y0LEX7</accession>
<keyword evidence="2" id="KW-1185">Reference proteome</keyword>
<dbReference type="AlphaFoldDB" id="A0A7Y0LEX7"/>
<dbReference type="RefSeq" id="WP_169075765.1">
    <property type="nucleotide sequence ID" value="NZ_JABBXH010000004.1"/>
</dbReference>
<proteinExistence type="predicted"/>
<comment type="caution">
    <text evidence="1">The sequence shown here is derived from an EMBL/GenBank/DDBJ whole genome shotgun (WGS) entry which is preliminary data.</text>
</comment>
<organism evidence="1 2">
    <name type="scientific">Thalassotalea algicola</name>
    <dbReference type="NCBI Taxonomy" id="2716224"/>
    <lineage>
        <taxon>Bacteria</taxon>
        <taxon>Pseudomonadati</taxon>
        <taxon>Pseudomonadota</taxon>
        <taxon>Gammaproteobacteria</taxon>
        <taxon>Alteromonadales</taxon>
        <taxon>Colwelliaceae</taxon>
        <taxon>Thalassotalea</taxon>
    </lineage>
</organism>
<protein>
    <submittedName>
        <fullName evidence="1">DUF3019 domain-containing protein</fullName>
    </submittedName>
</protein>
<name>A0A7Y0LEX7_9GAMM</name>
<evidence type="ECO:0000313" key="2">
    <source>
        <dbReference type="Proteomes" id="UP000568664"/>
    </source>
</evidence>
<dbReference type="InterPro" id="IPR021559">
    <property type="entry name" value="DUF3019"/>
</dbReference>
<dbReference type="EMBL" id="JABBXH010000004">
    <property type="protein sequence ID" value="NMP32431.1"/>
    <property type="molecule type" value="Genomic_DNA"/>
</dbReference>
<gene>
    <name evidence="1" type="ORF">HII17_12740</name>
</gene>
<evidence type="ECO:0000313" key="1">
    <source>
        <dbReference type="EMBL" id="NMP32431.1"/>
    </source>
</evidence>
<dbReference type="Pfam" id="PF11456">
    <property type="entry name" value="DUF3019"/>
    <property type="match status" value="1"/>
</dbReference>
<dbReference type="Proteomes" id="UP000568664">
    <property type="component" value="Unassembled WGS sequence"/>
</dbReference>
<sequence>MRLVLLLFLILMFPVDVIAQQQEKSVISAEKIKEPLLIASPNTCELAKGTFLCEMKAALIWETAQLGNYCVYELDESLPIRCWKNAWSGRFVLSFQSNKTVTYLLKQEEKQTELTRTSINVIGTLEQRMRAKRRSRFFRIF</sequence>
<reference evidence="1 2" key="1">
    <citation type="submission" date="2020-04" db="EMBL/GenBank/DDBJ databases">
        <title>Thalassotalea sp. M1531, isolated from the surface of marine red alga.</title>
        <authorList>
            <person name="Pang L."/>
            <person name="Lu D.-C."/>
        </authorList>
    </citation>
    <scope>NUCLEOTIDE SEQUENCE [LARGE SCALE GENOMIC DNA]</scope>
    <source>
        <strain evidence="1 2">M1531</strain>
    </source>
</reference>